<protein>
    <submittedName>
        <fullName evidence="3">DUF3138 family protein</fullName>
    </submittedName>
</protein>
<organism evidence="3 4">
    <name type="scientific">Rubrivivax rivuli</name>
    <dbReference type="NCBI Taxonomy" id="1862385"/>
    <lineage>
        <taxon>Bacteria</taxon>
        <taxon>Pseudomonadati</taxon>
        <taxon>Pseudomonadota</taxon>
        <taxon>Betaproteobacteria</taxon>
        <taxon>Burkholderiales</taxon>
        <taxon>Sphaerotilaceae</taxon>
        <taxon>Rubrivivax</taxon>
    </lineage>
</organism>
<dbReference type="EMBL" id="SACR01000003">
    <property type="protein sequence ID" value="RVU46136.1"/>
    <property type="molecule type" value="Genomic_DNA"/>
</dbReference>
<dbReference type="RefSeq" id="WP_128228502.1">
    <property type="nucleotide sequence ID" value="NZ_SACR01000003.1"/>
</dbReference>
<feature type="chain" id="PRO_5019327073" evidence="2">
    <location>
        <begin position="23"/>
        <end position="479"/>
    </location>
</feature>
<reference evidence="3 4" key="1">
    <citation type="submission" date="2019-01" db="EMBL/GenBank/DDBJ databases">
        <authorList>
            <person name="Chen W.-M."/>
        </authorList>
    </citation>
    <scope>NUCLEOTIDE SEQUENCE [LARGE SCALE GENOMIC DNA]</scope>
    <source>
        <strain evidence="3 4">KYPY4</strain>
    </source>
</reference>
<evidence type="ECO:0000256" key="1">
    <source>
        <dbReference type="SAM" id="MobiDB-lite"/>
    </source>
</evidence>
<sequence length="479" mass="52402">MDKRFAPTALVLALAAALPVHAQSNEELLKELRALRDRVNQLEQKLQQQQQAPAPAPVPAGQWGMTPEQARELARVATKAEAMQDNFSDQGFKGLKISGQMDPTFIYNKRLNNSGFVFLNGESARYTYDNTYFGMVVLDFDKETEGGTKWRLTLAPERGTGALTNSGSIVHEASVSIPLGDLQTRLWLGQIPDWTGYEITLPAGNKLITHNLLFDFMAPTNYTGAVLDVTRGKWWARVGLANVNTARKAPGNNAPALIYRVDYSKGEFDGFGFTGLHGKAANFAATGTWQRDTGTVDANGDPIFEEAGFASAGKDTDVHLFEVDAYYIRGDLSLYGQLSYGQQKGSAIYNSDGQLRDARWWGLSGTVAYKFTPRLEGVLRADYIDNKKNGGGLLGYSFDDGINGIGRGLNADMSYAKGATVGTNRYALTMGLNYRFDEDSLFKVEYRIDGASQPVFLNSTATSVSKTNHLFGASMVVSF</sequence>
<accession>A0A437RH92</accession>
<dbReference type="OrthoDB" id="8595088at2"/>
<feature type="region of interest" description="Disordered" evidence="1">
    <location>
        <begin position="43"/>
        <end position="64"/>
    </location>
</feature>
<dbReference type="AlphaFoldDB" id="A0A437RH92"/>
<dbReference type="Proteomes" id="UP000285575">
    <property type="component" value="Unassembled WGS sequence"/>
</dbReference>
<dbReference type="SUPFAM" id="SSF56935">
    <property type="entry name" value="Porins"/>
    <property type="match status" value="1"/>
</dbReference>
<dbReference type="Pfam" id="PF11336">
    <property type="entry name" value="DUF3138"/>
    <property type="match status" value="1"/>
</dbReference>
<evidence type="ECO:0000313" key="3">
    <source>
        <dbReference type="EMBL" id="RVU46136.1"/>
    </source>
</evidence>
<proteinExistence type="predicted"/>
<gene>
    <name evidence="3" type="ORF">EOE66_09735</name>
</gene>
<evidence type="ECO:0000256" key="2">
    <source>
        <dbReference type="SAM" id="SignalP"/>
    </source>
</evidence>
<name>A0A437RH92_9BURK</name>
<comment type="caution">
    <text evidence="3">The sequence shown here is derived from an EMBL/GenBank/DDBJ whole genome shotgun (WGS) entry which is preliminary data.</text>
</comment>
<dbReference type="InterPro" id="IPR021485">
    <property type="entry name" value="DUF3138"/>
</dbReference>
<keyword evidence="2" id="KW-0732">Signal</keyword>
<keyword evidence="4" id="KW-1185">Reference proteome</keyword>
<evidence type="ECO:0000313" key="4">
    <source>
        <dbReference type="Proteomes" id="UP000285575"/>
    </source>
</evidence>
<feature type="signal peptide" evidence="2">
    <location>
        <begin position="1"/>
        <end position="22"/>
    </location>
</feature>